<dbReference type="RefSeq" id="WP_073076647.1">
    <property type="nucleotide sequence ID" value="NZ_FQXV01000003.1"/>
</dbReference>
<evidence type="ECO:0000313" key="1">
    <source>
        <dbReference type="EMBL" id="SHH82999.1"/>
    </source>
</evidence>
<organism evidence="1 2">
    <name type="scientific">Sporobacter termitidis DSM 10068</name>
    <dbReference type="NCBI Taxonomy" id="1123282"/>
    <lineage>
        <taxon>Bacteria</taxon>
        <taxon>Bacillati</taxon>
        <taxon>Bacillota</taxon>
        <taxon>Clostridia</taxon>
        <taxon>Eubacteriales</taxon>
        <taxon>Oscillospiraceae</taxon>
        <taxon>Sporobacter</taxon>
    </lineage>
</organism>
<accession>A0A1M5W5X9</accession>
<sequence length="136" mass="15815">MALEDYHLFTWKSKAQQEQEQVDYEKWAFPYGQKQRDNLVKLMLEVFPKENEATTLIPFLTCKELFGKLCKTPDMFDYAIGKMLTDVKKYKRVIRKKEMPLYVALVVADARIGEDCEYPSAQQVKDMAAGFAVTKT</sequence>
<dbReference type="Proteomes" id="UP000183995">
    <property type="component" value="Unassembled WGS sequence"/>
</dbReference>
<dbReference type="AlphaFoldDB" id="A0A1M5W5X9"/>
<protein>
    <submittedName>
        <fullName evidence="1">Uncharacterized protein</fullName>
    </submittedName>
</protein>
<dbReference type="EMBL" id="FQXV01000003">
    <property type="protein sequence ID" value="SHH82999.1"/>
    <property type="molecule type" value="Genomic_DNA"/>
</dbReference>
<evidence type="ECO:0000313" key="2">
    <source>
        <dbReference type="Proteomes" id="UP000183995"/>
    </source>
</evidence>
<proteinExistence type="predicted"/>
<name>A0A1M5W5X9_9FIRM</name>
<keyword evidence="2" id="KW-1185">Reference proteome</keyword>
<reference evidence="1 2" key="1">
    <citation type="submission" date="2016-11" db="EMBL/GenBank/DDBJ databases">
        <authorList>
            <person name="Jaros S."/>
            <person name="Januszkiewicz K."/>
            <person name="Wedrychowicz H."/>
        </authorList>
    </citation>
    <scope>NUCLEOTIDE SEQUENCE [LARGE SCALE GENOMIC DNA]</scope>
    <source>
        <strain evidence="1 2">DSM 10068</strain>
    </source>
</reference>
<gene>
    <name evidence="1" type="ORF">SAMN02745823_01088</name>
</gene>